<dbReference type="Proteomes" id="UP001204000">
    <property type="component" value="Unassembled WGS sequence"/>
</dbReference>
<gene>
    <name evidence="1" type="ORF">M5J20_08120</name>
</gene>
<proteinExistence type="predicted"/>
<dbReference type="InterPro" id="IPR016541">
    <property type="entry name" value="UCP008505"/>
</dbReference>
<organism evidence="1 2">
    <name type="scientific">Corynebacterium stercoris</name>
    <dbReference type="NCBI Taxonomy" id="2943490"/>
    <lineage>
        <taxon>Bacteria</taxon>
        <taxon>Bacillati</taxon>
        <taxon>Actinomycetota</taxon>
        <taxon>Actinomycetes</taxon>
        <taxon>Mycobacteriales</taxon>
        <taxon>Corynebacteriaceae</taxon>
        <taxon>Corynebacterium</taxon>
    </lineage>
</organism>
<comment type="caution">
    <text evidence="1">The sequence shown here is derived from an EMBL/GenBank/DDBJ whole genome shotgun (WGS) entry which is preliminary data.</text>
</comment>
<dbReference type="RefSeq" id="WP_253578351.1">
    <property type="nucleotide sequence ID" value="NZ_JAMFTQ010000010.1"/>
</dbReference>
<keyword evidence="2" id="KW-1185">Reference proteome</keyword>
<evidence type="ECO:0000313" key="1">
    <source>
        <dbReference type="EMBL" id="MCP1388152.1"/>
    </source>
</evidence>
<sequence>MKYLVDSNFLGELATLYPDDVFPSLWVDLETRLFTPSVFFHQEVDDELKLWSHPTYDWYSRHREESQVLRPDQLEIGCYAEVTEWVADVREPRYRAAAVDEFLGVADSWLVASAYRHNAGIVTNEVSAPESVKKVKIPDVASNFGVRCFNTVEFLRKIGTRGTEAFL</sequence>
<evidence type="ECO:0000313" key="2">
    <source>
        <dbReference type="Proteomes" id="UP001204000"/>
    </source>
</evidence>
<dbReference type="EMBL" id="JAMFTQ010000010">
    <property type="protein sequence ID" value="MCP1388152.1"/>
    <property type="molecule type" value="Genomic_DNA"/>
</dbReference>
<dbReference type="Pfam" id="PF14367">
    <property type="entry name" value="DUF4411"/>
    <property type="match status" value="1"/>
</dbReference>
<protein>
    <submittedName>
        <fullName evidence="1">DUF4411 family protein</fullName>
    </submittedName>
</protein>
<name>A0ABT1G293_9CORY</name>
<reference evidence="1" key="1">
    <citation type="submission" date="2022-05" db="EMBL/GenBank/DDBJ databases">
        <title>Corynebacterium sp. TA-R-1 sp. nov., isolated from human feces.</title>
        <authorList>
            <person name="Shamsuzzaman M."/>
            <person name="Dahal R.H."/>
        </authorList>
    </citation>
    <scope>NUCLEOTIDE SEQUENCE</scope>
    <source>
        <strain evidence="1">TA-R-1</strain>
    </source>
</reference>
<accession>A0ABT1G293</accession>